<dbReference type="InterPro" id="IPR011047">
    <property type="entry name" value="Quinoprotein_ADH-like_sf"/>
</dbReference>
<evidence type="ECO:0000313" key="7">
    <source>
        <dbReference type="EMBL" id="KAF4239268.1"/>
    </source>
</evidence>
<feature type="domain" description="Nephrocystin 3-like N-terminal" evidence="6">
    <location>
        <begin position="386"/>
        <end position="545"/>
    </location>
</feature>
<dbReference type="InterPro" id="IPR056884">
    <property type="entry name" value="NPHP3-like_N"/>
</dbReference>
<feature type="repeat" description="WD" evidence="3">
    <location>
        <begin position="1312"/>
        <end position="1353"/>
    </location>
</feature>
<keyword evidence="2" id="KW-0677">Repeat</keyword>
<protein>
    <submittedName>
        <fullName evidence="7">Uncharacterized protein</fullName>
    </submittedName>
</protein>
<evidence type="ECO:0000256" key="2">
    <source>
        <dbReference type="ARBA" id="ARBA00022737"/>
    </source>
</evidence>
<dbReference type="Gene3D" id="2.130.10.10">
    <property type="entry name" value="YVTN repeat-like/Quinoprotein amine dehydrogenase"/>
    <property type="match status" value="3"/>
</dbReference>
<accession>A0A8H4H8U1</accession>
<dbReference type="InterPro" id="IPR036322">
    <property type="entry name" value="WD40_repeat_dom_sf"/>
</dbReference>
<feature type="region of interest" description="Disordered" evidence="4">
    <location>
        <begin position="11"/>
        <end position="77"/>
    </location>
</feature>
<dbReference type="EMBL" id="JAAAPX010000033">
    <property type="protein sequence ID" value="KAF4239268.1"/>
    <property type="molecule type" value="Genomic_DNA"/>
</dbReference>
<feature type="compositionally biased region" description="Polar residues" evidence="4">
    <location>
        <begin position="24"/>
        <end position="33"/>
    </location>
</feature>
<dbReference type="PROSITE" id="PS50294">
    <property type="entry name" value="WD_REPEATS_REGION"/>
    <property type="match status" value="4"/>
</dbReference>
<sequence>MPDRARRILAYFSREGKGPKPTGQVDQHSSRNVIRNKATILEPKDESKTLVVSKAATDASSPGDPGPDPEAAAKGQDTVSGAALTGLWDEAYRLIEEKDADFLTTYERYLLLAQESGELAAELPVSSSTRVRHEEIQELAQRKLNAVQQGHLKVIIRGKEIVIRDQIHRIVRTIVAAKDFIGTVLNTEPHAAIAWAGIVLILPLLTNPVTQTDNATELIAYVSDLMVRCRVIEETLDLPSLENVKRNDGIRTRLRTKSVGLYVQIIKCQMLVTCHYSRAEFWRFWRDVTNVDDWKQMLDDMIKAKQNIDEDLQALGHSLLGHIDAEVSKLQEKADNMIRMLGDISQGLNIAKLPCAKYAGFNALDPTARLSPTICHEGTRVEVLDEIVRWGNGDDGRCIFWLSGMAGTGKSTVIRTAAGRFHRQGLMGASFFFSRTGELRNQTRALFTTLASQLADSLPELRSYMSKAIDQDKSIGEQLPRNQWERLILEPLSELDKTLLLPLRLVFAIDALDECRDHHQHAIPELFAQAKRLKMIRLQVLITSRPEKTIDESFRKMPKDLYHVSKLDSDEQTSQTTRDISIFLRSQLAVVAVANGLDSGWPGEKQTQILVQRAGRLFIYAATACRFLDSKFPEERLAILLDTQTTDDSLTADLDEVYHLALRQAITESPDSKYLIPIFRHIVGSIILLEERLCPKDLSVLLSIPLRQVRIILDLLRSVLAVPDEDTSPVALFHLSFHDFLLDSARCPDPRICIEERSAHGHLFDRCRELMSQLLTKDICRLRRPGTLISEVDSQTVEKYIPYALQYACRFWVTHLANTGVVDLEKVELVYAFLTTHLLHWLETLSLTGKIFEAIAAINLLEDLVKAIANSSLDAFIYDTKRFVLYMRSVIEEAPLQIYCSGLVFTPQRSILREIFQRDIPAWFETPPQVEDNWSPIEQTLQHRSWVERVAVSPSGSLLAAVCLHHGTFLWNTATGQQIMDIDHDDEVIAVAFLDDGSKLAETCYNDAVRLWSTSTGQLLWTIDGTRGMVSAASLDYSPVLDRSMGGSLHFRTKENTLKSVAFSFGSPALVCTLDESKVHVKNLDTGETEQILKLGGDVRCVAISRSGFQIAASTYERIVCFRAMEAAATQRAVQYQQSSSCRAISALALEFSSDGLKLAAGRGDGCVVLWDLTADSMVDKELSPRHADFITQLAFSADDTKLLSSSRDATIRVWDVTSGETEQILQGHSDAVRSVAFFPDGRRVVSGSTDGTARVWNIALEQEHGMSAQIAVRHVSSMAISLDTNMVAAVFNNRSLELWNVKVGKMQQQLIEREDDTLTTMAFSSDGTMVAAGCLDGDITLWSTADGKRQRVLRAGRDKVDALALSHDGMRVASASVELTNPRFFFDYLIKVWDISQAKLEQTLYHPCQVQSMAFSPDGEKLAAATDHGTIKIWNLHTSEDQVTVHSQSVPRSLRFSPDSTVLAAGHTAGIELFQVASGQLLHEISGRYRSVDSIVFLNERIELAMAYDIANDGWIRRNGERILYLPIDYRSNQTCVQGPVVTLGTSNHGIVALEFSPDIETAIGG</sequence>
<evidence type="ECO:0000313" key="8">
    <source>
        <dbReference type="Proteomes" id="UP000653565"/>
    </source>
</evidence>
<dbReference type="Gene3D" id="3.40.50.300">
    <property type="entry name" value="P-loop containing nucleotide triphosphate hydrolases"/>
    <property type="match status" value="1"/>
</dbReference>
<dbReference type="PANTHER" id="PTHR19848">
    <property type="entry name" value="WD40 REPEAT PROTEIN"/>
    <property type="match status" value="1"/>
</dbReference>
<reference evidence="7" key="1">
    <citation type="journal article" date="2020" name="bioRxiv">
        <title>Genomic and phenotypic heterogeneity of clinical isolates of the human pathogens Aspergillus fumigatus, Aspergillus lentulus and Aspergillus fumigatiaffinis.</title>
        <authorList>
            <person name="dos Santos R.A.C."/>
            <person name="Steenwyk J.L."/>
            <person name="Rivero-Menendez O."/>
            <person name="Mead M.E."/>
            <person name="Silva L.P."/>
            <person name="Bastos R.W."/>
            <person name="Alastruey-Izquierdo A."/>
            <person name="Goldman G.H."/>
            <person name="Rokas A."/>
        </authorList>
    </citation>
    <scope>NUCLEOTIDE SEQUENCE</scope>
    <source>
        <strain evidence="7">CNM-CM6805</strain>
    </source>
</reference>
<dbReference type="CDD" id="cd00200">
    <property type="entry name" value="WD40"/>
    <property type="match status" value="2"/>
</dbReference>
<feature type="domain" description="NWD NACHT-NTPase N-terminal" evidence="5">
    <location>
        <begin position="87"/>
        <end position="311"/>
    </location>
</feature>
<evidence type="ECO:0000256" key="4">
    <source>
        <dbReference type="SAM" id="MobiDB-lite"/>
    </source>
</evidence>
<dbReference type="InterPro" id="IPR031359">
    <property type="entry name" value="NACHT_N"/>
</dbReference>
<dbReference type="InterPro" id="IPR027417">
    <property type="entry name" value="P-loop_NTPase"/>
</dbReference>
<feature type="repeat" description="WD" evidence="3">
    <location>
        <begin position="1226"/>
        <end position="1259"/>
    </location>
</feature>
<dbReference type="PROSITE" id="PS00678">
    <property type="entry name" value="WD_REPEATS_1"/>
    <property type="match status" value="2"/>
</dbReference>
<dbReference type="SUPFAM" id="SSF50998">
    <property type="entry name" value="Quinoprotein alcohol dehydrogenase-like"/>
    <property type="match status" value="1"/>
</dbReference>
<feature type="compositionally biased region" description="Low complexity" evidence="4">
    <location>
        <begin position="58"/>
        <end position="73"/>
    </location>
</feature>
<dbReference type="SUPFAM" id="SSF52540">
    <property type="entry name" value="P-loop containing nucleoside triphosphate hydrolases"/>
    <property type="match status" value="1"/>
</dbReference>
<dbReference type="PROSITE" id="PS50082">
    <property type="entry name" value="WD_REPEATS_2"/>
    <property type="match status" value="6"/>
</dbReference>
<name>A0A8H4H8U1_9EURO</name>
<comment type="caution">
    <text evidence="7">The sequence shown here is derived from an EMBL/GenBank/DDBJ whole genome shotgun (WGS) entry which is preliminary data.</text>
</comment>
<dbReference type="InterPro" id="IPR001680">
    <property type="entry name" value="WD40_rpt"/>
</dbReference>
<gene>
    <name evidence="7" type="ORF">CNMCM6805_005927</name>
</gene>
<proteinExistence type="predicted"/>
<dbReference type="Pfam" id="PF17100">
    <property type="entry name" value="NACHT_N"/>
    <property type="match status" value="1"/>
</dbReference>
<feature type="repeat" description="WD" evidence="3">
    <location>
        <begin position="1184"/>
        <end position="1225"/>
    </location>
</feature>
<evidence type="ECO:0000259" key="6">
    <source>
        <dbReference type="Pfam" id="PF24883"/>
    </source>
</evidence>
<keyword evidence="1 3" id="KW-0853">WD repeat</keyword>
<feature type="repeat" description="WD" evidence="3">
    <location>
        <begin position="981"/>
        <end position="1022"/>
    </location>
</feature>
<dbReference type="InterPro" id="IPR019775">
    <property type="entry name" value="WD40_repeat_CS"/>
</dbReference>
<dbReference type="Pfam" id="PF00400">
    <property type="entry name" value="WD40"/>
    <property type="match status" value="5"/>
</dbReference>
<feature type="repeat" description="WD" evidence="3">
    <location>
        <begin position="1149"/>
        <end position="1181"/>
    </location>
</feature>
<evidence type="ECO:0000256" key="3">
    <source>
        <dbReference type="PROSITE-ProRule" id="PRU00221"/>
    </source>
</evidence>
<dbReference type="PANTHER" id="PTHR19848:SF8">
    <property type="entry name" value="F-BOX AND WD REPEAT DOMAIN CONTAINING 7"/>
    <property type="match status" value="1"/>
</dbReference>
<dbReference type="SMART" id="SM00320">
    <property type="entry name" value="WD40"/>
    <property type="match status" value="11"/>
</dbReference>
<feature type="repeat" description="WD" evidence="3">
    <location>
        <begin position="1404"/>
        <end position="1445"/>
    </location>
</feature>
<evidence type="ECO:0000256" key="1">
    <source>
        <dbReference type="ARBA" id="ARBA00022574"/>
    </source>
</evidence>
<organism evidence="7 8">
    <name type="scientific">Aspergillus fumigatiaffinis</name>
    <dbReference type="NCBI Taxonomy" id="340414"/>
    <lineage>
        <taxon>Eukaryota</taxon>
        <taxon>Fungi</taxon>
        <taxon>Dikarya</taxon>
        <taxon>Ascomycota</taxon>
        <taxon>Pezizomycotina</taxon>
        <taxon>Eurotiomycetes</taxon>
        <taxon>Eurotiomycetidae</taxon>
        <taxon>Eurotiales</taxon>
        <taxon>Aspergillaceae</taxon>
        <taxon>Aspergillus</taxon>
        <taxon>Aspergillus subgen. Fumigati</taxon>
    </lineage>
</organism>
<dbReference type="Proteomes" id="UP000653565">
    <property type="component" value="Unassembled WGS sequence"/>
</dbReference>
<reference evidence="7" key="2">
    <citation type="submission" date="2020-04" db="EMBL/GenBank/DDBJ databases">
        <authorList>
            <person name="Santos R.A.C."/>
            <person name="Steenwyk J.L."/>
            <person name="Rivero-Menendez O."/>
            <person name="Mead M.E."/>
            <person name="Silva L.P."/>
            <person name="Bastos R.W."/>
            <person name="Alastruey-Izquierdo A."/>
            <person name="Goldman G.H."/>
            <person name="Rokas A."/>
        </authorList>
    </citation>
    <scope>NUCLEOTIDE SEQUENCE</scope>
    <source>
        <strain evidence="7">CNM-CM6805</strain>
    </source>
</reference>
<keyword evidence="8" id="KW-1185">Reference proteome</keyword>
<evidence type="ECO:0000259" key="5">
    <source>
        <dbReference type="Pfam" id="PF17100"/>
    </source>
</evidence>
<dbReference type="SUPFAM" id="SSF50978">
    <property type="entry name" value="WD40 repeat-like"/>
    <property type="match status" value="1"/>
</dbReference>
<dbReference type="InterPro" id="IPR015943">
    <property type="entry name" value="WD40/YVTN_repeat-like_dom_sf"/>
</dbReference>
<dbReference type="PRINTS" id="PR00320">
    <property type="entry name" value="GPROTEINBRPT"/>
</dbReference>
<dbReference type="Pfam" id="PF24883">
    <property type="entry name" value="NPHP3_N"/>
    <property type="match status" value="1"/>
</dbReference>
<dbReference type="InterPro" id="IPR020472">
    <property type="entry name" value="WD40_PAC1"/>
</dbReference>